<proteinExistence type="predicted"/>
<reference evidence="1" key="1">
    <citation type="journal article" date="2021" name="Proc. Natl. Acad. Sci. U.S.A.">
        <title>A Catalog of Tens of Thousands of Viruses from Human Metagenomes Reveals Hidden Associations with Chronic Diseases.</title>
        <authorList>
            <person name="Tisza M.J."/>
            <person name="Buck C.B."/>
        </authorList>
    </citation>
    <scope>NUCLEOTIDE SEQUENCE</scope>
    <source>
        <strain evidence="1">CtwIM10</strain>
    </source>
</reference>
<evidence type="ECO:0000313" key="1">
    <source>
        <dbReference type="EMBL" id="DAF90650.1"/>
    </source>
</evidence>
<organism evidence="1">
    <name type="scientific">Siphoviridae sp. ctwIM10</name>
    <dbReference type="NCBI Taxonomy" id="2825728"/>
    <lineage>
        <taxon>Viruses</taxon>
        <taxon>Duplodnaviria</taxon>
        <taxon>Heunggongvirae</taxon>
        <taxon>Uroviricota</taxon>
        <taxon>Caudoviricetes</taxon>
    </lineage>
</organism>
<dbReference type="EMBL" id="BK016033">
    <property type="protein sequence ID" value="DAF90650.1"/>
    <property type="molecule type" value="Genomic_DNA"/>
</dbReference>
<protein>
    <submittedName>
        <fullName evidence="1">Uncharacterized protein</fullName>
    </submittedName>
</protein>
<sequence length="610" mass="65752">MEKTTRLTQQDLQIYPSQRMTDTPDGGGLMVGQPLTGEGNEIFPPVSDVDRTMGSLDARLLYPAVLRNDSEPLYGGHFIITEPPSSENVSFLAFKARNYGESRTDIMPRIEAYSVPTVESRMTLMGRHLAGVRLVQAYQREEAPLPKVGERYCLQYEDKTNAKTERITEYFRIANLTHEMRTFEIPLPSGQTKEIRRRVVKMETTNPLTRDFDGVDYPVEGYAGSKVKILETQVADSASYYGVKPVSDDLKAGDASLTVASIYEKLVPTSTVETPYADQYPVAGDMWVAAAPEKQVFSGYVLGGTLTMPHSILPGSIKIGNYKDNAQGQLISGDNIIQADYEKGRLSGIPSGTYTVSAIPAAKSSAARFAFAVEIKETNQGTAFAPLLTPAPAAGSLKVSFMALGVWYLLADSGDGVLRDEAGKATGTVSSTTGSVVLNLPVLPDVGSRLVFQWGGISGFASSDGGKTGTAATPKPAESKCTYGLGHPIKPGTLVLTWEDSGTKTARDDGNGSLTGDMQGSVDYLNGVISTARYINSNTVEYTCEETRRISASVVGGAGYGMTAEDKGAHWELVFKDATPNQSVFRLDVKGQVSEETEYTVPNWYGAAVR</sequence>
<accession>A0A8S5U8A6</accession>
<name>A0A8S5U8A6_9CAUD</name>